<dbReference type="PANTHER" id="PTHR48112">
    <property type="entry name" value="HIGH MOBILITY GROUP PROTEIN DSP1"/>
    <property type="match status" value="1"/>
</dbReference>
<evidence type="ECO:0000313" key="6">
    <source>
        <dbReference type="Proteomes" id="UP000015101"/>
    </source>
</evidence>
<dbReference type="SUPFAM" id="SSF47095">
    <property type="entry name" value="HMG-box"/>
    <property type="match status" value="1"/>
</dbReference>
<dbReference type="EMBL" id="AMQM01002818">
    <property type="status" value="NOT_ANNOTATED_CDS"/>
    <property type="molecule type" value="Genomic_DNA"/>
</dbReference>
<dbReference type="Pfam" id="PF09011">
    <property type="entry name" value="HMG_box_2"/>
    <property type="match status" value="1"/>
</dbReference>
<accession>T1EZJ7</accession>
<dbReference type="RefSeq" id="XP_009011344.1">
    <property type="nucleotide sequence ID" value="XM_009013096.1"/>
</dbReference>
<dbReference type="KEGG" id="hro:HELRODRAFT_167607"/>
<keyword evidence="1 2" id="KW-0238">DNA-binding</keyword>
<dbReference type="eggNOG" id="KOG0381">
    <property type="taxonomic scope" value="Eukaryota"/>
</dbReference>
<dbReference type="InParanoid" id="T1EZJ7"/>
<sequence length="102" mass="12222">MDREAKDSKKPKGQMSAYAFFMQATREEQKKNHGEFLSFSELSMQAFKKWKNLSDENRKIYKEMARKDSEKHQAKMRKIDIAIENYDKTDEKDEDDEEEDTD</sequence>
<keyword evidence="6" id="KW-1185">Reference proteome</keyword>
<reference evidence="5" key="3">
    <citation type="submission" date="2015-06" db="UniProtKB">
        <authorList>
            <consortium name="EnsemblMetazoa"/>
        </authorList>
    </citation>
    <scope>IDENTIFICATION</scope>
</reference>
<dbReference type="InterPro" id="IPR050342">
    <property type="entry name" value="HMGB"/>
</dbReference>
<evidence type="ECO:0000313" key="4">
    <source>
        <dbReference type="EMBL" id="ESO11075.1"/>
    </source>
</evidence>
<dbReference type="STRING" id="6412.T1EZJ7"/>
<feature type="DNA-binding region" description="HMG box" evidence="2">
    <location>
        <begin position="11"/>
        <end position="80"/>
    </location>
</feature>
<dbReference type="GO" id="GO:0003677">
    <property type="term" value="F:DNA binding"/>
    <property type="evidence" value="ECO:0007669"/>
    <property type="project" value="UniProtKB-UniRule"/>
</dbReference>
<dbReference type="GO" id="GO:0006338">
    <property type="term" value="P:chromatin remodeling"/>
    <property type="evidence" value="ECO:0000318"/>
    <property type="project" value="GO_Central"/>
</dbReference>
<evidence type="ECO:0000256" key="2">
    <source>
        <dbReference type="PROSITE-ProRule" id="PRU00267"/>
    </source>
</evidence>
<evidence type="ECO:0000256" key="1">
    <source>
        <dbReference type="ARBA" id="ARBA00023125"/>
    </source>
</evidence>
<dbReference type="GeneID" id="20201997"/>
<protein>
    <recommendedName>
        <fullName evidence="3">HMG box domain-containing protein</fullName>
    </recommendedName>
</protein>
<gene>
    <name evidence="5" type="primary">20201997</name>
    <name evidence="4" type="ORF">HELRODRAFT_167607</name>
</gene>
<dbReference type="EMBL" id="KB095858">
    <property type="protein sequence ID" value="ESO11075.1"/>
    <property type="molecule type" value="Genomic_DNA"/>
</dbReference>
<evidence type="ECO:0000259" key="3">
    <source>
        <dbReference type="PROSITE" id="PS50118"/>
    </source>
</evidence>
<dbReference type="InterPro" id="IPR009071">
    <property type="entry name" value="HMG_box_dom"/>
</dbReference>
<feature type="domain" description="HMG box" evidence="3">
    <location>
        <begin position="11"/>
        <end position="80"/>
    </location>
</feature>
<proteinExistence type="predicted"/>
<dbReference type="FunFam" id="1.10.30.10:FF:000073">
    <property type="entry name" value="High mobility group protein 1 homolog"/>
    <property type="match status" value="1"/>
</dbReference>
<name>T1EZJ7_HELRO</name>
<reference evidence="4 6" key="2">
    <citation type="journal article" date="2013" name="Nature">
        <title>Insights into bilaterian evolution from three spiralian genomes.</title>
        <authorList>
            <person name="Simakov O."/>
            <person name="Marletaz F."/>
            <person name="Cho S.J."/>
            <person name="Edsinger-Gonzales E."/>
            <person name="Havlak P."/>
            <person name="Hellsten U."/>
            <person name="Kuo D.H."/>
            <person name="Larsson T."/>
            <person name="Lv J."/>
            <person name="Arendt D."/>
            <person name="Savage R."/>
            <person name="Osoegawa K."/>
            <person name="de Jong P."/>
            <person name="Grimwood J."/>
            <person name="Chapman J.A."/>
            <person name="Shapiro H."/>
            <person name="Aerts A."/>
            <person name="Otillar R.P."/>
            <person name="Terry A.Y."/>
            <person name="Boore J.L."/>
            <person name="Grigoriev I.V."/>
            <person name="Lindberg D.R."/>
            <person name="Seaver E.C."/>
            <person name="Weisblat D.A."/>
            <person name="Putnam N.H."/>
            <person name="Rokhsar D.S."/>
        </authorList>
    </citation>
    <scope>NUCLEOTIDE SEQUENCE</scope>
</reference>
<dbReference type="FunCoup" id="T1EZJ7">
    <property type="interactions" value="169"/>
</dbReference>
<keyword evidence="2" id="KW-0539">Nucleus</keyword>
<dbReference type="Gene3D" id="1.10.30.10">
    <property type="entry name" value="High mobility group box domain"/>
    <property type="match status" value="1"/>
</dbReference>
<dbReference type="CTD" id="20201997"/>
<evidence type="ECO:0000313" key="5">
    <source>
        <dbReference type="EnsemblMetazoa" id="HelroP167607"/>
    </source>
</evidence>
<dbReference type="Proteomes" id="UP000015101">
    <property type="component" value="Unassembled WGS sequence"/>
</dbReference>
<dbReference type="GO" id="GO:0005634">
    <property type="term" value="C:nucleus"/>
    <property type="evidence" value="ECO:0000318"/>
    <property type="project" value="GO_Central"/>
</dbReference>
<dbReference type="OrthoDB" id="1919336at2759"/>
<dbReference type="InterPro" id="IPR036910">
    <property type="entry name" value="HMG_box_dom_sf"/>
</dbReference>
<dbReference type="SMART" id="SM00398">
    <property type="entry name" value="HMG"/>
    <property type="match status" value="1"/>
</dbReference>
<dbReference type="HOGENOM" id="CLU_082854_4_0_1"/>
<dbReference type="EnsemblMetazoa" id="HelroT167607">
    <property type="protein sequence ID" value="HelroP167607"/>
    <property type="gene ID" value="HelroG167607"/>
</dbReference>
<reference evidence="6" key="1">
    <citation type="submission" date="2012-12" db="EMBL/GenBank/DDBJ databases">
        <authorList>
            <person name="Hellsten U."/>
            <person name="Grimwood J."/>
            <person name="Chapman J.A."/>
            <person name="Shapiro H."/>
            <person name="Aerts A."/>
            <person name="Otillar R.P."/>
            <person name="Terry A.Y."/>
            <person name="Boore J.L."/>
            <person name="Simakov O."/>
            <person name="Marletaz F."/>
            <person name="Cho S.-J."/>
            <person name="Edsinger-Gonzales E."/>
            <person name="Havlak P."/>
            <person name="Kuo D.-H."/>
            <person name="Larsson T."/>
            <person name="Lv J."/>
            <person name="Arendt D."/>
            <person name="Savage R."/>
            <person name="Osoegawa K."/>
            <person name="de Jong P."/>
            <person name="Lindberg D.R."/>
            <person name="Seaver E.C."/>
            <person name="Weisblat D.A."/>
            <person name="Putnam N.H."/>
            <person name="Grigoriev I.V."/>
            <person name="Rokhsar D.S."/>
        </authorList>
    </citation>
    <scope>NUCLEOTIDE SEQUENCE</scope>
</reference>
<dbReference type="PROSITE" id="PS50118">
    <property type="entry name" value="HMG_BOX_2"/>
    <property type="match status" value="1"/>
</dbReference>
<dbReference type="PANTHER" id="PTHR48112:SF22">
    <property type="entry name" value="MITOCHONDRIAL TRANSCRIPTION FACTOR A, ISOFORM B"/>
    <property type="match status" value="1"/>
</dbReference>
<organism evidence="5 6">
    <name type="scientific">Helobdella robusta</name>
    <name type="common">Californian leech</name>
    <dbReference type="NCBI Taxonomy" id="6412"/>
    <lineage>
        <taxon>Eukaryota</taxon>
        <taxon>Metazoa</taxon>
        <taxon>Spiralia</taxon>
        <taxon>Lophotrochozoa</taxon>
        <taxon>Annelida</taxon>
        <taxon>Clitellata</taxon>
        <taxon>Hirudinea</taxon>
        <taxon>Rhynchobdellida</taxon>
        <taxon>Glossiphoniidae</taxon>
        <taxon>Helobdella</taxon>
    </lineage>
</organism>
<dbReference type="AlphaFoldDB" id="T1EZJ7"/>